<dbReference type="Proteomes" id="UP000321479">
    <property type="component" value="Chromosome"/>
</dbReference>
<feature type="domain" description="Thioredoxin" evidence="2">
    <location>
        <begin position="120"/>
        <end position="254"/>
    </location>
</feature>
<evidence type="ECO:0000313" key="3">
    <source>
        <dbReference type="EMBL" id="QEC63177.1"/>
    </source>
</evidence>
<dbReference type="InterPro" id="IPR036249">
    <property type="entry name" value="Thioredoxin-like_sf"/>
</dbReference>
<feature type="chain" id="PRO_5022798963" evidence="1">
    <location>
        <begin position="20"/>
        <end position="254"/>
    </location>
</feature>
<organism evidence="3 4">
    <name type="scientific">Mucilaginibacter ginsenosidivorans</name>
    <dbReference type="NCBI Taxonomy" id="398053"/>
    <lineage>
        <taxon>Bacteria</taxon>
        <taxon>Pseudomonadati</taxon>
        <taxon>Bacteroidota</taxon>
        <taxon>Sphingobacteriia</taxon>
        <taxon>Sphingobacteriales</taxon>
        <taxon>Sphingobacteriaceae</taxon>
        <taxon>Mucilaginibacter</taxon>
    </lineage>
</organism>
<feature type="signal peptide" evidence="1">
    <location>
        <begin position="1"/>
        <end position="19"/>
    </location>
</feature>
<dbReference type="CDD" id="cd02966">
    <property type="entry name" value="TlpA_like_family"/>
    <property type="match status" value="1"/>
</dbReference>
<dbReference type="InterPro" id="IPR050553">
    <property type="entry name" value="Thioredoxin_ResA/DsbE_sf"/>
</dbReference>
<dbReference type="InterPro" id="IPR013766">
    <property type="entry name" value="Thioredoxin_domain"/>
</dbReference>
<evidence type="ECO:0000256" key="1">
    <source>
        <dbReference type="SAM" id="SignalP"/>
    </source>
</evidence>
<dbReference type="RefSeq" id="WP_147031753.1">
    <property type="nucleotide sequence ID" value="NZ_CP042436.1"/>
</dbReference>
<dbReference type="InterPro" id="IPR013740">
    <property type="entry name" value="Redoxin"/>
</dbReference>
<dbReference type="Pfam" id="PF08534">
    <property type="entry name" value="Redoxin"/>
    <property type="match status" value="1"/>
</dbReference>
<dbReference type="EMBL" id="CP042436">
    <property type="protein sequence ID" value="QEC63177.1"/>
    <property type="molecule type" value="Genomic_DNA"/>
</dbReference>
<dbReference type="PANTHER" id="PTHR42852:SF17">
    <property type="entry name" value="THIOREDOXIN-LIKE PROTEIN HI_1115"/>
    <property type="match status" value="1"/>
</dbReference>
<dbReference type="GO" id="GO:0016491">
    <property type="term" value="F:oxidoreductase activity"/>
    <property type="evidence" value="ECO:0007669"/>
    <property type="project" value="InterPro"/>
</dbReference>
<evidence type="ECO:0000313" key="4">
    <source>
        <dbReference type="Proteomes" id="UP000321479"/>
    </source>
</evidence>
<dbReference type="OrthoDB" id="9815205at2"/>
<dbReference type="SUPFAM" id="SSF52833">
    <property type="entry name" value="Thioredoxin-like"/>
    <property type="match status" value="1"/>
</dbReference>
<protein>
    <submittedName>
        <fullName evidence="3">TlpA family protein disulfide reductase</fullName>
    </submittedName>
</protein>
<gene>
    <name evidence="3" type="ORF">FRZ54_11510</name>
</gene>
<accession>A0A5B8UVM9</accession>
<name>A0A5B8UVM9_9SPHI</name>
<proteinExistence type="predicted"/>
<dbReference type="PROSITE" id="PS51352">
    <property type="entry name" value="THIOREDOXIN_2"/>
    <property type="match status" value="1"/>
</dbReference>
<dbReference type="Gene3D" id="3.40.30.10">
    <property type="entry name" value="Glutaredoxin"/>
    <property type="match status" value="1"/>
</dbReference>
<reference evidence="3 4" key="1">
    <citation type="journal article" date="2017" name="Curr. Microbiol.">
        <title>Mucilaginibacter ginsenosidivorans sp. nov., Isolated from Soil of Ginseng Field.</title>
        <authorList>
            <person name="Kim M.M."/>
            <person name="Siddiqi M.Z."/>
            <person name="Im W.T."/>
        </authorList>
    </citation>
    <scope>NUCLEOTIDE SEQUENCE [LARGE SCALE GENOMIC DNA]</scope>
    <source>
        <strain evidence="3 4">Gsoil 3017</strain>
    </source>
</reference>
<evidence type="ECO:0000259" key="2">
    <source>
        <dbReference type="PROSITE" id="PS51352"/>
    </source>
</evidence>
<dbReference type="AlphaFoldDB" id="A0A5B8UVM9"/>
<dbReference type="PANTHER" id="PTHR42852">
    <property type="entry name" value="THIOL:DISULFIDE INTERCHANGE PROTEIN DSBE"/>
    <property type="match status" value="1"/>
</dbReference>
<dbReference type="KEGG" id="mgin:FRZ54_11510"/>
<keyword evidence="1" id="KW-0732">Signal</keyword>
<keyword evidence="4" id="KW-1185">Reference proteome</keyword>
<sequence>MKKSTLVFLFLLTATLCVGQSARPGKPVEAPADILKNMDSFSYYVGDYVNFYEDYITYDDASNIISKERSYQLMLTEKYIPLRLISTDGNIYYQLYKLTPAQQKNYNVAGWVAEAYDSFKREGKKLPDYNFTDLKGNVYNPATTKGKIMVLKTWFVACSTCETQRPAFNHLVKRYKNRKDILFVSLVNDSAAKVIPFLKMKKMDYMVVPGEEEYNSKKLKISGYPTYYIINRDGVIARVVNNPENVDYVLKKLN</sequence>